<feature type="compositionally biased region" description="Low complexity" evidence="1">
    <location>
        <begin position="357"/>
        <end position="374"/>
    </location>
</feature>
<evidence type="ECO:0000313" key="5">
    <source>
        <dbReference type="Proteomes" id="UP000791440"/>
    </source>
</evidence>
<comment type="caution">
    <text evidence="4">The sequence shown here is derived from an EMBL/GenBank/DDBJ whole genome shotgun (WGS) entry which is preliminary data.</text>
</comment>
<feature type="compositionally biased region" description="Low complexity" evidence="1">
    <location>
        <begin position="26"/>
        <end position="36"/>
    </location>
</feature>
<feature type="compositionally biased region" description="Pro residues" evidence="1">
    <location>
        <begin position="375"/>
        <end position="390"/>
    </location>
</feature>
<evidence type="ECO:0000259" key="3">
    <source>
        <dbReference type="Pfam" id="PF00089"/>
    </source>
</evidence>
<feature type="signal peptide" evidence="2">
    <location>
        <begin position="1"/>
        <end position="20"/>
    </location>
</feature>
<reference evidence="4" key="2">
    <citation type="submission" date="2020-12" db="EMBL/GenBank/DDBJ databases">
        <authorList>
            <person name="Kanost M."/>
        </authorList>
    </citation>
    <scope>NUCLEOTIDE SEQUENCE</scope>
</reference>
<dbReference type="EMBL" id="JH668282">
    <property type="protein sequence ID" value="KAG6440899.1"/>
    <property type="molecule type" value="Genomic_DNA"/>
</dbReference>
<keyword evidence="2" id="KW-0732">Signal</keyword>
<dbReference type="Pfam" id="PF00089">
    <property type="entry name" value="Trypsin"/>
    <property type="match status" value="1"/>
</dbReference>
<proteinExistence type="predicted"/>
<dbReference type="AlphaFoldDB" id="A0A922CCN5"/>
<feature type="region of interest" description="Disordered" evidence="1">
    <location>
        <begin position="22"/>
        <end position="55"/>
    </location>
</feature>
<gene>
    <name evidence="4" type="ORF">O3G_MSEX001444</name>
</gene>
<feature type="domain" description="Peptidase S1" evidence="3">
    <location>
        <begin position="55"/>
        <end position="252"/>
    </location>
</feature>
<reference evidence="4" key="1">
    <citation type="journal article" date="2016" name="Insect Biochem. Mol. Biol.">
        <title>Multifaceted biological insights from a draft genome sequence of the tobacco hornworm moth, Manduca sexta.</title>
        <authorList>
            <person name="Kanost M.R."/>
            <person name="Arrese E.L."/>
            <person name="Cao X."/>
            <person name="Chen Y.R."/>
            <person name="Chellapilla S."/>
            <person name="Goldsmith M.R."/>
            <person name="Grosse-Wilde E."/>
            <person name="Heckel D.G."/>
            <person name="Herndon N."/>
            <person name="Jiang H."/>
            <person name="Papanicolaou A."/>
            <person name="Qu J."/>
            <person name="Soulages J.L."/>
            <person name="Vogel H."/>
            <person name="Walters J."/>
            <person name="Waterhouse R.M."/>
            <person name="Ahn S.J."/>
            <person name="Almeida F.C."/>
            <person name="An C."/>
            <person name="Aqrawi P."/>
            <person name="Bretschneider A."/>
            <person name="Bryant W.B."/>
            <person name="Bucks S."/>
            <person name="Chao H."/>
            <person name="Chevignon G."/>
            <person name="Christen J.M."/>
            <person name="Clarke D.F."/>
            <person name="Dittmer N.T."/>
            <person name="Ferguson L.C.F."/>
            <person name="Garavelou S."/>
            <person name="Gordon K.H.J."/>
            <person name="Gunaratna R.T."/>
            <person name="Han Y."/>
            <person name="Hauser F."/>
            <person name="He Y."/>
            <person name="Heidel-Fischer H."/>
            <person name="Hirsh A."/>
            <person name="Hu Y."/>
            <person name="Jiang H."/>
            <person name="Kalra D."/>
            <person name="Klinner C."/>
            <person name="Konig C."/>
            <person name="Kovar C."/>
            <person name="Kroll A.R."/>
            <person name="Kuwar S.S."/>
            <person name="Lee S.L."/>
            <person name="Lehman R."/>
            <person name="Li K."/>
            <person name="Li Z."/>
            <person name="Liang H."/>
            <person name="Lovelace S."/>
            <person name="Lu Z."/>
            <person name="Mansfield J.H."/>
            <person name="McCulloch K.J."/>
            <person name="Mathew T."/>
            <person name="Morton B."/>
            <person name="Muzny D.M."/>
            <person name="Neunemann D."/>
            <person name="Ongeri F."/>
            <person name="Pauchet Y."/>
            <person name="Pu L.L."/>
            <person name="Pyrousis I."/>
            <person name="Rao X.J."/>
            <person name="Redding A."/>
            <person name="Roesel C."/>
            <person name="Sanchez-Gracia A."/>
            <person name="Schaack S."/>
            <person name="Shukla A."/>
            <person name="Tetreau G."/>
            <person name="Wang Y."/>
            <person name="Xiong G.H."/>
            <person name="Traut W."/>
            <person name="Walsh T.K."/>
            <person name="Worley K.C."/>
            <person name="Wu D."/>
            <person name="Wu W."/>
            <person name="Wu Y.Q."/>
            <person name="Zhang X."/>
            <person name="Zou Z."/>
            <person name="Zucker H."/>
            <person name="Briscoe A.D."/>
            <person name="Burmester T."/>
            <person name="Clem R.J."/>
            <person name="Feyereisen R."/>
            <person name="Grimmelikhuijzen C.J.P."/>
            <person name="Hamodrakas S.J."/>
            <person name="Hansson B.S."/>
            <person name="Huguet E."/>
            <person name="Jermiin L.S."/>
            <person name="Lan Q."/>
            <person name="Lehman H.K."/>
            <person name="Lorenzen M."/>
            <person name="Merzendorfer H."/>
            <person name="Michalopoulos I."/>
            <person name="Morton D.B."/>
            <person name="Muthukrishnan S."/>
            <person name="Oakeshott J.G."/>
            <person name="Palmer W."/>
            <person name="Park Y."/>
            <person name="Passarelli A.L."/>
            <person name="Rozas J."/>
            <person name="Schwartz L.M."/>
            <person name="Smith W."/>
            <person name="Southgate A."/>
            <person name="Vilcinskas A."/>
            <person name="Vogt R."/>
            <person name="Wang P."/>
            <person name="Werren J."/>
            <person name="Yu X.Q."/>
            <person name="Zhou J.J."/>
            <person name="Brown S.J."/>
            <person name="Scherer S.E."/>
            <person name="Richards S."/>
            <person name="Blissard G.W."/>
        </authorList>
    </citation>
    <scope>NUCLEOTIDE SEQUENCE</scope>
</reference>
<protein>
    <recommendedName>
        <fullName evidence="3">Peptidase S1 domain-containing protein</fullName>
    </recommendedName>
</protein>
<name>A0A922CCN5_MANSE</name>
<evidence type="ECO:0000313" key="4">
    <source>
        <dbReference type="EMBL" id="KAG6440899.1"/>
    </source>
</evidence>
<feature type="chain" id="PRO_5037080025" description="Peptidase S1 domain-containing protein" evidence="2">
    <location>
        <begin position="21"/>
        <end position="426"/>
    </location>
</feature>
<accession>A0A922CCN5</accession>
<keyword evidence="5" id="KW-1185">Reference proteome</keyword>
<evidence type="ECO:0000256" key="2">
    <source>
        <dbReference type="SAM" id="SignalP"/>
    </source>
</evidence>
<feature type="region of interest" description="Disordered" evidence="1">
    <location>
        <begin position="306"/>
        <end position="403"/>
    </location>
</feature>
<dbReference type="Proteomes" id="UP000791440">
    <property type="component" value="Unassembled WGS sequence"/>
</dbReference>
<dbReference type="InterPro" id="IPR001254">
    <property type="entry name" value="Trypsin_dom"/>
</dbReference>
<sequence length="426" mass="43975">MRRALAALLCCALFLAAAHPDDNDSRGGAAEPAESAPADRRDAADYDSNADDDGDSAPFTLVVEHADGWRCSASLVSLRTAVTSAKCARGISPETTSSPAPLAASPADLWVHAPPAAAPHSSRRVARIAFAAESETAEGPALSEADVAVLELEAALGGGARAILMATNGAECGPPGACHVVRAQRRGHGARSRLRIVDEALVPTDACAVLLPRAAATRRHMLCLRGDVLCPSEWGAGVVCEGKLCGVLSGSAWEHEPGRAERCGALHAAAAAPRWRRFLHCAHTPRACARGGECAHLCSERLLLEDEPPPSESAAPPARAAPPAPAAPDYSDAASTEAPPAAPHRTPDVTGTPSRGTAQSASPRRAAPAPTRTAPRPPATPAPAISPPSVRPAAEFEPNRPDFKVTGAFARKNTVFNDLSNIESIL</sequence>
<organism evidence="4 5">
    <name type="scientific">Manduca sexta</name>
    <name type="common">Tobacco hawkmoth</name>
    <name type="synonym">Tobacco hornworm</name>
    <dbReference type="NCBI Taxonomy" id="7130"/>
    <lineage>
        <taxon>Eukaryota</taxon>
        <taxon>Metazoa</taxon>
        <taxon>Ecdysozoa</taxon>
        <taxon>Arthropoda</taxon>
        <taxon>Hexapoda</taxon>
        <taxon>Insecta</taxon>
        <taxon>Pterygota</taxon>
        <taxon>Neoptera</taxon>
        <taxon>Endopterygota</taxon>
        <taxon>Lepidoptera</taxon>
        <taxon>Glossata</taxon>
        <taxon>Ditrysia</taxon>
        <taxon>Bombycoidea</taxon>
        <taxon>Sphingidae</taxon>
        <taxon>Sphinginae</taxon>
        <taxon>Sphingini</taxon>
        <taxon>Manduca</taxon>
    </lineage>
</organism>
<evidence type="ECO:0000256" key="1">
    <source>
        <dbReference type="SAM" id="MobiDB-lite"/>
    </source>
</evidence>
<dbReference type="GO" id="GO:0004252">
    <property type="term" value="F:serine-type endopeptidase activity"/>
    <property type="evidence" value="ECO:0007669"/>
    <property type="project" value="InterPro"/>
</dbReference>
<dbReference type="GO" id="GO:0006508">
    <property type="term" value="P:proteolysis"/>
    <property type="evidence" value="ECO:0007669"/>
    <property type="project" value="InterPro"/>
</dbReference>